<keyword evidence="1" id="KW-0732">Signal</keyword>
<sequence length="116" mass="12562">MKISIILSTALALFTASTSALGTNCFGRQECQSDGCQLSHILDSVLRYDPYRLVVPGELIACCGPGSKGKGTLCAYTQHTTKLIHIYDVVSHIRALQKYGCRRCGSAAFDGKDVFK</sequence>
<dbReference type="VEuPathDB" id="FungiDB:EMCG_00674"/>
<feature type="domain" description="Killer toxin Kp4" evidence="2">
    <location>
        <begin position="12"/>
        <end position="107"/>
    </location>
</feature>
<keyword evidence="4" id="KW-1185">Reference proteome</keyword>
<organism evidence="3 4">
    <name type="scientific">[Emmonsia] crescens</name>
    <dbReference type="NCBI Taxonomy" id="73230"/>
    <lineage>
        <taxon>Eukaryota</taxon>
        <taxon>Fungi</taxon>
        <taxon>Dikarya</taxon>
        <taxon>Ascomycota</taxon>
        <taxon>Pezizomycotina</taxon>
        <taxon>Eurotiomycetes</taxon>
        <taxon>Eurotiomycetidae</taxon>
        <taxon>Onygenales</taxon>
        <taxon>Ajellomycetaceae</taxon>
        <taxon>Emergomyces</taxon>
    </lineage>
</organism>
<dbReference type="Proteomes" id="UP000226031">
    <property type="component" value="Unassembled WGS sequence"/>
</dbReference>
<dbReference type="GO" id="GO:0005576">
    <property type="term" value="C:extracellular region"/>
    <property type="evidence" value="ECO:0007669"/>
    <property type="project" value="InterPro"/>
</dbReference>
<dbReference type="EMBL" id="PDND01000118">
    <property type="protein sequence ID" value="PGH31703.1"/>
    <property type="molecule type" value="Genomic_DNA"/>
</dbReference>
<evidence type="ECO:0000313" key="4">
    <source>
        <dbReference type="Proteomes" id="UP000226031"/>
    </source>
</evidence>
<evidence type="ECO:0000313" key="3">
    <source>
        <dbReference type="EMBL" id="PGH31703.1"/>
    </source>
</evidence>
<reference evidence="3 4" key="1">
    <citation type="submission" date="2017-10" db="EMBL/GenBank/DDBJ databases">
        <title>Comparative genomics in systemic dimorphic fungi from Ajellomycetaceae.</title>
        <authorList>
            <person name="Munoz J.F."/>
            <person name="Mcewen J.G."/>
            <person name="Clay O.K."/>
            <person name="Cuomo C.A."/>
        </authorList>
    </citation>
    <scope>NUCLEOTIDE SEQUENCE [LARGE SCALE GENOMIC DNA]</scope>
    <source>
        <strain evidence="3 4">UAMH4076</strain>
    </source>
</reference>
<proteinExistence type="predicted"/>
<feature type="signal peptide" evidence="1">
    <location>
        <begin position="1"/>
        <end position="20"/>
    </location>
</feature>
<dbReference type="SUPFAM" id="SSF55221">
    <property type="entry name" value="Yeast killer toxins"/>
    <property type="match status" value="1"/>
</dbReference>
<protein>
    <recommendedName>
        <fullName evidence="2">Killer toxin Kp4 domain-containing protein</fullName>
    </recommendedName>
</protein>
<evidence type="ECO:0000259" key="2">
    <source>
        <dbReference type="Pfam" id="PF09044"/>
    </source>
</evidence>
<dbReference type="Pfam" id="PF09044">
    <property type="entry name" value="Kp4"/>
    <property type="match status" value="1"/>
</dbReference>
<dbReference type="AlphaFoldDB" id="A0A2B7ZEU0"/>
<dbReference type="InterPro" id="IPR011329">
    <property type="entry name" value="Killer_tox_Kp4/SMK"/>
</dbReference>
<evidence type="ECO:0000256" key="1">
    <source>
        <dbReference type="SAM" id="SignalP"/>
    </source>
</evidence>
<feature type="non-terminal residue" evidence="3">
    <location>
        <position position="116"/>
    </location>
</feature>
<accession>A0A2B7ZEU0</accession>
<name>A0A2B7ZEU0_9EURO</name>
<comment type="caution">
    <text evidence="3">The sequence shown here is derived from an EMBL/GenBank/DDBJ whole genome shotgun (WGS) entry which is preliminary data.</text>
</comment>
<gene>
    <name evidence="3" type="ORF">GX50_05543</name>
</gene>
<dbReference type="InterPro" id="IPR015131">
    <property type="entry name" value="Killer_tox_Kp4"/>
</dbReference>
<dbReference type="Gene3D" id="3.30.430.10">
    <property type="entry name" value="Killer Toxin P4, subunit A"/>
    <property type="match status" value="1"/>
</dbReference>
<feature type="chain" id="PRO_5013219623" description="Killer toxin Kp4 domain-containing protein" evidence="1">
    <location>
        <begin position="21"/>
        <end position="116"/>
    </location>
</feature>